<dbReference type="STRING" id="364200.SAMN04488515_0444"/>
<evidence type="ECO:0000313" key="3">
    <source>
        <dbReference type="Proteomes" id="UP000199167"/>
    </source>
</evidence>
<dbReference type="Proteomes" id="UP000199167">
    <property type="component" value="Unassembled WGS sequence"/>
</dbReference>
<proteinExistence type="predicted"/>
<gene>
    <name evidence="2" type="ORF">SAMN04488515_0444</name>
</gene>
<keyword evidence="1" id="KW-1133">Transmembrane helix</keyword>
<protein>
    <submittedName>
        <fullName evidence="2">Uncharacterized protein</fullName>
    </submittedName>
</protein>
<evidence type="ECO:0000313" key="2">
    <source>
        <dbReference type="EMBL" id="SEV96870.1"/>
    </source>
</evidence>
<evidence type="ECO:0000256" key="1">
    <source>
        <dbReference type="SAM" id="Phobius"/>
    </source>
</evidence>
<dbReference type="EMBL" id="FOIZ01000001">
    <property type="protein sequence ID" value="SEV96870.1"/>
    <property type="molecule type" value="Genomic_DNA"/>
</dbReference>
<feature type="transmembrane region" description="Helical" evidence="1">
    <location>
        <begin position="106"/>
        <end position="124"/>
    </location>
</feature>
<dbReference type="OrthoDB" id="7822309at2"/>
<keyword evidence="1" id="KW-0812">Transmembrane</keyword>
<keyword evidence="1" id="KW-0472">Membrane</keyword>
<accession>A0A1I0N868</accession>
<name>A0A1I0N868_9RHOB</name>
<reference evidence="2 3" key="1">
    <citation type="submission" date="2016-10" db="EMBL/GenBank/DDBJ databases">
        <authorList>
            <person name="de Groot N.N."/>
        </authorList>
    </citation>
    <scope>NUCLEOTIDE SEQUENCE [LARGE SCALE GENOMIC DNA]</scope>
    <source>
        <strain evidence="2 3">DSM 17925</strain>
    </source>
</reference>
<organism evidence="2 3">
    <name type="scientific">Cognatiyoonia koreensis</name>
    <dbReference type="NCBI Taxonomy" id="364200"/>
    <lineage>
        <taxon>Bacteria</taxon>
        <taxon>Pseudomonadati</taxon>
        <taxon>Pseudomonadota</taxon>
        <taxon>Alphaproteobacteria</taxon>
        <taxon>Rhodobacterales</taxon>
        <taxon>Paracoccaceae</taxon>
        <taxon>Cognatiyoonia</taxon>
    </lineage>
</organism>
<keyword evidence="3" id="KW-1185">Reference proteome</keyword>
<sequence length="339" mass="35815">MTALKEYARLESGGIWRESPDKAAREVIVSFGDATLVVSDGSGSALTHWSLPAVTRLNAGTRPALFAPDTDADETLEIEDPLMIDAIEKVRKTIARTRPRPRKLRHLSTVLIIGTLAAAGVFWFPGALREQTLSAVPQSKRAEIGATVLGHIQFLTGPSCRGPQGRQALAQLHRRLLGRDADGQIIVAPTGFGDAVGLPGGIIVLDKSIPESTDDPAITAGYVLAAHTTRTINDPLAPILETAGLRGTFTLFTTGELAPEVLKTYAQSLVDGALPPRDPVALVQSFDAARLSTTPFATHLASHGAPMPYLIANDPVTGDDVAPIMGDGAWVSLQGICDT</sequence>
<dbReference type="RefSeq" id="WP_089989732.1">
    <property type="nucleotide sequence ID" value="NZ_FOIZ01000001.1"/>
</dbReference>
<dbReference type="AlphaFoldDB" id="A0A1I0N868"/>